<keyword evidence="2" id="KW-0732">Signal</keyword>
<evidence type="ECO:0000256" key="2">
    <source>
        <dbReference type="SAM" id="SignalP"/>
    </source>
</evidence>
<keyword evidence="4" id="KW-1185">Reference proteome</keyword>
<name>A0AA38UCU5_9AGAR</name>
<organism evidence="3 4">
    <name type="scientific">Lentinula raphanica</name>
    <dbReference type="NCBI Taxonomy" id="153919"/>
    <lineage>
        <taxon>Eukaryota</taxon>
        <taxon>Fungi</taxon>
        <taxon>Dikarya</taxon>
        <taxon>Basidiomycota</taxon>
        <taxon>Agaricomycotina</taxon>
        <taxon>Agaricomycetes</taxon>
        <taxon>Agaricomycetidae</taxon>
        <taxon>Agaricales</taxon>
        <taxon>Marasmiineae</taxon>
        <taxon>Omphalotaceae</taxon>
        <taxon>Lentinula</taxon>
    </lineage>
</organism>
<feature type="compositionally biased region" description="Low complexity" evidence="1">
    <location>
        <begin position="73"/>
        <end position="89"/>
    </location>
</feature>
<evidence type="ECO:0000313" key="3">
    <source>
        <dbReference type="EMBL" id="KAJ3833732.1"/>
    </source>
</evidence>
<dbReference type="Proteomes" id="UP001163846">
    <property type="component" value="Unassembled WGS sequence"/>
</dbReference>
<comment type="caution">
    <text evidence="3">The sequence shown here is derived from an EMBL/GenBank/DDBJ whole genome shotgun (WGS) entry which is preliminary data.</text>
</comment>
<feature type="region of interest" description="Disordered" evidence="1">
    <location>
        <begin position="73"/>
        <end position="113"/>
    </location>
</feature>
<feature type="region of interest" description="Disordered" evidence="1">
    <location>
        <begin position="124"/>
        <end position="143"/>
    </location>
</feature>
<accession>A0AA38UCU5</accession>
<sequence length="302" mass="33297">MPNMQPPLRPIRPALSLLRLLCLALVFFPSFADHFRGASSVKGVLAAPASPNLPPTRDGVLPAAPASPNLLPTRDGVLPAAPASSNLPPTSDNVLPAAPARSPNQIPHSDSDGPVEVEFYLFRRDRSTGNRQEGKPSSPTENWQGRVGELFTFKRDKRGISVTYGKELEDFAKERHARVALRVGGQPLGKITFKSRTAMKESSGRVTKDLGTSYGQRRGLLFITHGIDLLEKEKDVTVEMDKEYYVLVREMLRIEGGGDGYVLSESDHATRALYADMEARLTLALDWGLSEEELARFSRMDW</sequence>
<feature type="signal peptide" evidence="2">
    <location>
        <begin position="1"/>
        <end position="32"/>
    </location>
</feature>
<dbReference type="EMBL" id="MU806643">
    <property type="protein sequence ID" value="KAJ3833732.1"/>
    <property type="molecule type" value="Genomic_DNA"/>
</dbReference>
<evidence type="ECO:0000313" key="4">
    <source>
        <dbReference type="Proteomes" id="UP001163846"/>
    </source>
</evidence>
<dbReference type="AlphaFoldDB" id="A0AA38UCU5"/>
<proteinExistence type="predicted"/>
<reference evidence="3" key="1">
    <citation type="submission" date="2022-08" db="EMBL/GenBank/DDBJ databases">
        <authorList>
            <consortium name="DOE Joint Genome Institute"/>
            <person name="Min B."/>
            <person name="Riley R."/>
            <person name="Sierra-Patev S."/>
            <person name="Naranjo-Ortiz M."/>
            <person name="Looney B."/>
            <person name="Konkel Z."/>
            <person name="Slot J.C."/>
            <person name="Sakamoto Y."/>
            <person name="Steenwyk J.L."/>
            <person name="Rokas A."/>
            <person name="Carro J."/>
            <person name="Camarero S."/>
            <person name="Ferreira P."/>
            <person name="Molpeceres G."/>
            <person name="Ruiz-Duenas F.J."/>
            <person name="Serrano A."/>
            <person name="Henrissat B."/>
            <person name="Drula E."/>
            <person name="Hughes K.W."/>
            <person name="Mata J.L."/>
            <person name="Ishikawa N.K."/>
            <person name="Vargas-Isla R."/>
            <person name="Ushijima S."/>
            <person name="Smith C.A."/>
            <person name="Ahrendt S."/>
            <person name="Andreopoulos W."/>
            <person name="He G."/>
            <person name="Labutti K."/>
            <person name="Lipzen A."/>
            <person name="Ng V."/>
            <person name="Sandor L."/>
            <person name="Barry K."/>
            <person name="Martinez A.T."/>
            <person name="Xiao Y."/>
            <person name="Gibbons J.G."/>
            <person name="Terashima K."/>
            <person name="Hibbett D.S."/>
            <person name="Grigoriev I.V."/>
        </authorList>
    </citation>
    <scope>NUCLEOTIDE SEQUENCE</scope>
    <source>
        <strain evidence="3">TFB9207</strain>
    </source>
</reference>
<feature type="chain" id="PRO_5041441291" evidence="2">
    <location>
        <begin position="33"/>
        <end position="302"/>
    </location>
</feature>
<protein>
    <submittedName>
        <fullName evidence="3">Uncharacterized protein</fullName>
    </submittedName>
</protein>
<evidence type="ECO:0000256" key="1">
    <source>
        <dbReference type="SAM" id="MobiDB-lite"/>
    </source>
</evidence>
<feature type="compositionally biased region" description="Basic and acidic residues" evidence="1">
    <location>
        <begin position="124"/>
        <end position="134"/>
    </location>
</feature>
<gene>
    <name evidence="3" type="ORF">F5878DRAFT_394223</name>
</gene>